<organism evidence="25 26">
    <name type="scientific">Acipenser oxyrinchus oxyrinchus</name>
    <dbReference type="NCBI Taxonomy" id="40147"/>
    <lineage>
        <taxon>Eukaryota</taxon>
        <taxon>Metazoa</taxon>
        <taxon>Chordata</taxon>
        <taxon>Craniata</taxon>
        <taxon>Vertebrata</taxon>
        <taxon>Euteleostomi</taxon>
        <taxon>Actinopterygii</taxon>
        <taxon>Chondrostei</taxon>
        <taxon>Acipenseriformes</taxon>
        <taxon>Acipenseridae</taxon>
        <taxon>Acipenser</taxon>
    </lineage>
</organism>
<dbReference type="GO" id="GO:0004725">
    <property type="term" value="F:protein tyrosine phosphatase activity"/>
    <property type="evidence" value="ECO:0007669"/>
    <property type="project" value="UniProtKB-EC"/>
</dbReference>
<protein>
    <recommendedName>
        <fullName evidence="19">Receptor-type tyrosine-protein phosphatase zeta</fullName>
        <ecNumber evidence="4">3.1.3.48</ecNumber>
    </recommendedName>
</protein>
<evidence type="ECO:0000256" key="15">
    <source>
        <dbReference type="ARBA" id="ARBA00023157"/>
    </source>
</evidence>
<proteinExistence type="inferred from homology"/>
<evidence type="ECO:0000256" key="16">
    <source>
        <dbReference type="ARBA" id="ARBA00023180"/>
    </source>
</evidence>
<dbReference type="CDD" id="cd00063">
    <property type="entry name" value="FN3"/>
    <property type="match status" value="1"/>
</dbReference>
<evidence type="ECO:0000256" key="4">
    <source>
        <dbReference type="ARBA" id="ARBA00013064"/>
    </source>
</evidence>
<dbReference type="PROSITE" id="PS50853">
    <property type="entry name" value="FN3"/>
    <property type="match status" value="1"/>
</dbReference>
<dbReference type="CDD" id="cd03122">
    <property type="entry name" value="alpha_CARP_receptor_like"/>
    <property type="match status" value="1"/>
</dbReference>
<keyword evidence="13" id="KW-1133">Transmembrane helix</keyword>
<keyword evidence="25" id="KW-0675">Receptor</keyword>
<feature type="region of interest" description="Disordered" evidence="20">
    <location>
        <begin position="1446"/>
        <end position="1500"/>
    </location>
</feature>
<dbReference type="GO" id="GO:0007417">
    <property type="term" value="P:central nervous system development"/>
    <property type="evidence" value="ECO:0007669"/>
    <property type="project" value="UniProtKB-ARBA"/>
</dbReference>
<keyword evidence="12" id="KW-0904">Protein phosphatase</keyword>
<comment type="subcellular location">
    <subcellularLocation>
        <location evidence="1">Cell membrane</location>
        <topology evidence="1">Single-pass type I membrane protein</topology>
    </subcellularLocation>
    <subcellularLocation>
        <location evidence="2">Secreted</location>
    </subcellularLocation>
</comment>
<feature type="region of interest" description="Disordered" evidence="20">
    <location>
        <begin position="616"/>
        <end position="637"/>
    </location>
</feature>
<dbReference type="PANTHER" id="PTHR19134">
    <property type="entry name" value="RECEPTOR-TYPE TYROSINE-PROTEIN PHOSPHATASE"/>
    <property type="match status" value="1"/>
</dbReference>
<evidence type="ECO:0000256" key="8">
    <source>
        <dbReference type="ARBA" id="ARBA00022692"/>
    </source>
</evidence>
<keyword evidence="26" id="KW-1185">Reference proteome</keyword>
<dbReference type="SMART" id="SM00194">
    <property type="entry name" value="PTPc"/>
    <property type="match status" value="2"/>
</dbReference>
<keyword evidence="15" id="KW-1015">Disulfide bond</keyword>
<reference evidence="25" key="1">
    <citation type="submission" date="2022-02" db="EMBL/GenBank/DDBJ databases">
        <title>Atlantic sturgeon de novo genome assembly.</title>
        <authorList>
            <person name="Stock M."/>
            <person name="Klopp C."/>
            <person name="Guiguen Y."/>
            <person name="Cabau C."/>
            <person name="Parinello H."/>
            <person name="Santidrian Yebra-Pimentel E."/>
            <person name="Kuhl H."/>
            <person name="Dirks R.P."/>
            <person name="Guessner J."/>
            <person name="Wuertz S."/>
            <person name="Du K."/>
            <person name="Schartl M."/>
        </authorList>
    </citation>
    <scope>NUCLEOTIDE SEQUENCE</scope>
    <source>
        <strain evidence="25">STURGEONOMICS-FGT-2020</strain>
        <tissue evidence="25">Whole blood</tissue>
    </source>
</reference>
<name>A0AAD8DI10_ACIOX</name>
<dbReference type="SMART" id="SM00404">
    <property type="entry name" value="PTPc_motif"/>
    <property type="match status" value="2"/>
</dbReference>
<evidence type="ECO:0000256" key="5">
    <source>
        <dbReference type="ARBA" id="ARBA00022475"/>
    </source>
</evidence>
<feature type="domain" description="Tyrosine-protein phosphatase" evidence="21">
    <location>
        <begin position="1717"/>
        <end position="1992"/>
    </location>
</feature>
<keyword evidence="7" id="KW-0597">Phosphoprotein</keyword>
<evidence type="ECO:0000256" key="13">
    <source>
        <dbReference type="ARBA" id="ARBA00022989"/>
    </source>
</evidence>
<dbReference type="PROSITE" id="PS00383">
    <property type="entry name" value="TYR_PHOSPHATASE_1"/>
    <property type="match status" value="1"/>
</dbReference>
<dbReference type="InterPro" id="IPR013783">
    <property type="entry name" value="Ig-like_fold"/>
</dbReference>
<keyword evidence="16" id="KW-0325">Glycoprotein</keyword>
<feature type="domain" description="Tyrosine-protein phosphatase" evidence="21">
    <location>
        <begin position="2023"/>
        <end position="2282"/>
    </location>
</feature>
<dbReference type="Gene3D" id="2.60.40.10">
    <property type="entry name" value="Immunoglobulins"/>
    <property type="match status" value="1"/>
</dbReference>
<feature type="domain" description="Fibronectin type-III" evidence="23">
    <location>
        <begin position="374"/>
        <end position="471"/>
    </location>
</feature>
<dbReference type="FunFam" id="3.90.190.10:FF:000016">
    <property type="entry name" value="receptor-type tyrosine-protein phosphatase gamma isoform X1"/>
    <property type="match status" value="1"/>
</dbReference>
<evidence type="ECO:0000313" key="26">
    <source>
        <dbReference type="Proteomes" id="UP001230051"/>
    </source>
</evidence>
<feature type="compositionally biased region" description="Low complexity" evidence="20">
    <location>
        <begin position="1483"/>
        <end position="1496"/>
    </location>
</feature>
<feature type="compositionally biased region" description="Polar residues" evidence="20">
    <location>
        <begin position="512"/>
        <end position="523"/>
    </location>
</feature>
<evidence type="ECO:0000259" key="24">
    <source>
        <dbReference type="PROSITE" id="PS51144"/>
    </source>
</evidence>
<evidence type="ECO:0000256" key="11">
    <source>
        <dbReference type="ARBA" id="ARBA00022801"/>
    </source>
</evidence>
<feature type="compositionally biased region" description="Basic and acidic residues" evidence="20">
    <location>
        <begin position="716"/>
        <end position="725"/>
    </location>
</feature>
<evidence type="ECO:0000259" key="22">
    <source>
        <dbReference type="PROSITE" id="PS50056"/>
    </source>
</evidence>
<evidence type="ECO:0000256" key="12">
    <source>
        <dbReference type="ARBA" id="ARBA00022912"/>
    </source>
</evidence>
<accession>A0AAD8DI10</accession>
<evidence type="ECO:0000256" key="3">
    <source>
        <dbReference type="ARBA" id="ARBA00006246"/>
    </source>
</evidence>
<feature type="region of interest" description="Disordered" evidence="20">
    <location>
        <begin position="1537"/>
        <end position="1624"/>
    </location>
</feature>
<evidence type="ECO:0000256" key="20">
    <source>
        <dbReference type="SAM" id="MobiDB-lite"/>
    </source>
</evidence>
<sequence>MHGPTSRLSVVLSSDYSHSPDCDTPGNSDSVSLDISTQVQVLERENMTVSISRFLALCQLLIICEMADLAHGYYRTQRRFSDDVDWSYTETLNQNNWGKRYPSCNSAKQSPINIDEDFTQVNVNFQKLKFEGWEKETSETTYIHNNGKTVEINLNDDYYVSGGGLNSRYKAGKIAFHWGKCNATSDGSEHSLEGHKFPLEMQVFCFEADTFENIEDAMKDNGKLTALSILFEIGPEDNENYNAVMNGVDSVSRFGKNAALEPFSMLSLLPNSTDKYYTYNGSLTTPPCTEKVEWIVFKDTVTISEIQLEMFCEVLTMQQAGYAMLMDYLQNNFRELQYQYMGQVFSSYTGKEEVHAPAEGRTNENHYEEFCSSEPQNVQADPKNYTSILVMWERPRAVYDSLIERYAVFYQRLEGEHQTKHEHLTDGDQDMGAIINDLTDNTSYVIQVVAVCLNGLYGRHSDQLIVDMPLDDPEIDPVIDFNDTEDATDEFEAASDTPVTSAENLTNVVSEKTETVRPTTVASESRKKTRPNNAVTKDYSVESYVEVSTRNTPETEETYSLTSETSATDRLAVFYPETKTVTSPAEKDITFTEPGKMLEGYDTSTSFQHEDDIFTDSETGPQATTISPPKFTTTSPDANVTPHVTEASEDIETPATQDAVGMFPVNLNNTVVTDSYSEDVANTTSYEISPKTTDFEGDTFGNATAPPVSSEVPSDGEIRYSDTRDEDARHVTTPYTSGEMVFQGSSFPKSSFSPTSEVLLYSTSLGPGVQQPSTSAGSEVLSQTTQPVFNGEIPLQTTSGSPLSDIFLHSDPALFDSQMLNQATPVASDYPSSMHVTPVLPSVDLLLQPTLPSSRDVLSESHTAPTVDLLLSSIGFSQRDVFQQAAPEADRVPLHATLMLSDGDLFLQPTLAFSSSMSSAQATLALSETSVFDSKTETFSKSKMGSSDSVLSHATSMTKFDTVLMPTLTLSSDTLPLQTLPDSPGTSLLFSDFDWRFLQVTKSFTSATEHETSMFSSFDSPVQFIPLSSDVTLTVASPTFTGRESLVSYAVGSSESQIVGQTNHALVSAESVLTGDMFSQLPRASKDVTLLQVSVFTSVLKLTTPDSTHRLHTDSRTQINPSHYSSTPFLLQDTLLPYSGDTASQVGHITATDALADSTGNFSDSPPNDASAGTATLALQPMLSLHNVFSTSTEQLFQGTSFTLSTEELLQAPISTLNNKALLDPASTLSSDTVSHVSDRGLKDSEAFLHDASTGVFSQMYFTVVPDVKYQASKLHATSPPTIDNVPPAPCKCVSSCHVLIEDPAQSATGVTSADGSVWFAVSDSIIHRQPTSYQTVWQHYSTPGSLPRELPIDSTPVLSIDDVSILPTEYLGTVDSISSLGKNEVFSSDVPAPVFPVSELHLSIDSDSDMYISITAATANSKSPITLISLATPSYPYSVLSPTVSPDIELRPPVTEDDQFVSSASSPTLDIESQEELEQEQGRQTSTTTRDQSSQNVTSELITRSYAKTATTKALATSDPTLNENYDLELTPASDTLYGKQHSSPFPFENDNQTDRFEEKSTTKDSTTWTLGNTDEESGSGQGTSESLNDNETSSDFSIPDYTDRDSEGTADAEASNSSHESRIGLAESVEKEKRAIVPLVVVSTLTFLCLMVLVGILIYWRKCFQTAHFYLEDNTSPRVITTPSTPILLDSDDVEAIPVKKFPKHVADLHDTNRFTEEFEILKELYEEIQTCTVDLGITSDSSNHPDNKNKNRYVNIVAYDHSRVKLAPLLEKDGKHSDYINANYVDGFNKQKAYIAAQGPLKSTAEDFWRMIWEHNVGVIVMITNLVEKGRRKCDQYWPLENNDEYGCFLVSVKSTKAMACYTQRHFTVRNTKIKKGSQKGRHIERTVIQYHYTQWPDMGVPEYTLPVLTFVQKSSAVRTTDMGPVVVHCSAGVGRTGTFIVLDSMLQQIKNQGSVNVLGFLKHIRTQRNYLVQTEEQYVFIHDTLVEAILSKETEVAASHIHAYVNTLLTPGPSGKTHLEKQFKFLSQPNAKQCDYSTALKQCNRDKNRSASLIPIERSRVSLPSVSGEGTDYINASSIMGYHKSSEFIITQQPLPNTIKDFWRMIWDHNAQIIVMLPDNQSLAEDECVYWPSKEEPMSCETFTVTLIGEDHVCLSNEEKLVVQDFILEATQDDYVLEVRQYQSPKWPNPDSPMSKTFELINLIKEDAVTRDGPMIVHDGYGGITAGTFCALTTLVHQLENENSVDVYQVAKMINLMRPGVFTDIDQYQFLYKATLSLVNTREDEKAILSADNNGTILGDGSNAAESLESLV</sequence>
<dbReference type="InterPro" id="IPR050348">
    <property type="entry name" value="Protein-Tyr_Phosphatase"/>
</dbReference>
<keyword evidence="11" id="KW-0378">Hydrolase</keyword>
<evidence type="ECO:0000259" key="23">
    <source>
        <dbReference type="PROSITE" id="PS50853"/>
    </source>
</evidence>
<keyword evidence="14" id="KW-0472">Membrane</keyword>
<dbReference type="Pfam" id="PF00041">
    <property type="entry name" value="fn3"/>
    <property type="match status" value="1"/>
</dbReference>
<dbReference type="Pfam" id="PF00102">
    <property type="entry name" value="Y_phosphatase"/>
    <property type="match status" value="2"/>
</dbReference>
<dbReference type="FunFam" id="3.10.200.10:FF:000004">
    <property type="entry name" value="receptor-type tyrosine-protein phosphatase zeta isoform X1"/>
    <property type="match status" value="1"/>
</dbReference>
<feature type="compositionally biased region" description="Polar residues" evidence="20">
    <location>
        <begin position="1565"/>
        <end position="1574"/>
    </location>
</feature>
<dbReference type="PANTHER" id="PTHR19134:SF461">
    <property type="entry name" value="RECEPTOR-TYPE TYROSINE-PROTEIN PHOSPHATASE ZETA"/>
    <property type="match status" value="1"/>
</dbReference>
<evidence type="ECO:0000313" key="25">
    <source>
        <dbReference type="EMBL" id="KAK1168982.1"/>
    </source>
</evidence>
<evidence type="ECO:0000256" key="6">
    <source>
        <dbReference type="ARBA" id="ARBA00022525"/>
    </source>
</evidence>
<dbReference type="InterPro" id="IPR016130">
    <property type="entry name" value="Tyr_Pase_AS"/>
</dbReference>
<dbReference type="Gene3D" id="3.90.190.10">
    <property type="entry name" value="Protein tyrosine phosphatase superfamily"/>
    <property type="match status" value="2"/>
</dbReference>
<keyword evidence="10" id="KW-0677">Repeat</keyword>
<evidence type="ECO:0000256" key="14">
    <source>
        <dbReference type="ARBA" id="ARBA00023136"/>
    </source>
</evidence>
<dbReference type="GO" id="GO:0005576">
    <property type="term" value="C:extracellular region"/>
    <property type="evidence" value="ECO:0007669"/>
    <property type="project" value="UniProtKB-SubCell"/>
</dbReference>
<dbReference type="EMBL" id="JAGXEW010000008">
    <property type="protein sequence ID" value="KAK1168982.1"/>
    <property type="molecule type" value="Genomic_DNA"/>
</dbReference>
<dbReference type="InterPro" id="IPR036398">
    <property type="entry name" value="CA_dom_sf"/>
</dbReference>
<evidence type="ECO:0000256" key="17">
    <source>
        <dbReference type="ARBA" id="ARBA00051722"/>
    </source>
</evidence>
<dbReference type="InterPro" id="IPR000387">
    <property type="entry name" value="Tyr_Pase_dom"/>
</dbReference>
<feature type="domain" description="Tyrosine specific protein phosphatases" evidence="22">
    <location>
        <begin position="1912"/>
        <end position="1983"/>
    </location>
</feature>
<feature type="region of interest" description="Disordered" evidence="20">
    <location>
        <begin position="512"/>
        <end position="537"/>
    </location>
</feature>
<evidence type="ECO:0000259" key="21">
    <source>
        <dbReference type="PROSITE" id="PS50055"/>
    </source>
</evidence>
<gene>
    <name evidence="25" type="primary">Ptprz1</name>
    <name evidence="25" type="ORF">AOXY_G9892</name>
</gene>
<dbReference type="InterPro" id="IPR029021">
    <property type="entry name" value="Prot-tyrosine_phosphatase-like"/>
</dbReference>
<feature type="region of interest" description="Disordered" evidence="20">
    <location>
        <begin position="703"/>
        <end position="725"/>
    </location>
</feature>
<comment type="caution">
    <text evidence="25">The sequence shown here is derived from an EMBL/GenBank/DDBJ whole genome shotgun (WGS) entry which is preliminary data.</text>
</comment>
<dbReference type="Pfam" id="PF00194">
    <property type="entry name" value="Carb_anhydrase"/>
    <property type="match status" value="1"/>
</dbReference>
<evidence type="ECO:0000256" key="7">
    <source>
        <dbReference type="ARBA" id="ARBA00022553"/>
    </source>
</evidence>
<dbReference type="SMART" id="SM01057">
    <property type="entry name" value="Carb_anhydrase"/>
    <property type="match status" value="1"/>
</dbReference>
<dbReference type="InterPro" id="IPR041887">
    <property type="entry name" value="Alpha_CARP_receptor-type"/>
</dbReference>
<dbReference type="InterPro" id="IPR036116">
    <property type="entry name" value="FN3_sf"/>
</dbReference>
<evidence type="ECO:0000256" key="9">
    <source>
        <dbReference type="ARBA" id="ARBA00022729"/>
    </source>
</evidence>
<evidence type="ECO:0000256" key="2">
    <source>
        <dbReference type="ARBA" id="ARBA00004613"/>
    </source>
</evidence>
<comment type="catalytic activity">
    <reaction evidence="17">
        <text>O-phospho-L-tyrosyl-[protein] + H2O = L-tyrosyl-[protein] + phosphate</text>
        <dbReference type="Rhea" id="RHEA:10684"/>
        <dbReference type="Rhea" id="RHEA-COMP:10136"/>
        <dbReference type="Rhea" id="RHEA-COMP:20101"/>
        <dbReference type="ChEBI" id="CHEBI:15377"/>
        <dbReference type="ChEBI" id="CHEBI:43474"/>
        <dbReference type="ChEBI" id="CHEBI:46858"/>
        <dbReference type="ChEBI" id="CHEBI:61978"/>
        <dbReference type="EC" id="3.1.3.48"/>
    </reaction>
</comment>
<dbReference type="GO" id="GO:0005886">
    <property type="term" value="C:plasma membrane"/>
    <property type="evidence" value="ECO:0007669"/>
    <property type="project" value="UniProtKB-SubCell"/>
</dbReference>
<dbReference type="InterPro" id="IPR003961">
    <property type="entry name" value="FN3_dom"/>
</dbReference>
<keyword evidence="9" id="KW-0732">Signal</keyword>
<dbReference type="PRINTS" id="PR00700">
    <property type="entry name" value="PRTYPHPHTASE"/>
</dbReference>
<dbReference type="FunFam" id="2.60.40.10:FF:000313">
    <property type="entry name" value="Receptor-type tyrosine-protein phosphatase zeta"/>
    <property type="match status" value="1"/>
</dbReference>
<dbReference type="EC" id="3.1.3.48" evidence="4"/>
<feature type="domain" description="Alpha-carbonic anhydrase" evidence="24">
    <location>
        <begin position="84"/>
        <end position="348"/>
    </location>
</feature>
<dbReference type="Proteomes" id="UP001230051">
    <property type="component" value="Unassembled WGS sequence"/>
</dbReference>
<keyword evidence="8" id="KW-0812">Transmembrane</keyword>
<keyword evidence="5" id="KW-1003">Cell membrane</keyword>
<dbReference type="SUPFAM" id="SSF49265">
    <property type="entry name" value="Fibronectin type III"/>
    <property type="match status" value="1"/>
</dbReference>
<evidence type="ECO:0000256" key="1">
    <source>
        <dbReference type="ARBA" id="ARBA00004251"/>
    </source>
</evidence>
<feature type="compositionally biased region" description="Polar residues" evidence="20">
    <location>
        <begin position="1589"/>
        <end position="1598"/>
    </location>
</feature>
<evidence type="ECO:0000256" key="10">
    <source>
        <dbReference type="ARBA" id="ARBA00022737"/>
    </source>
</evidence>
<feature type="domain" description="Tyrosine specific protein phosphatases" evidence="22">
    <location>
        <begin position="2199"/>
        <end position="2273"/>
    </location>
</feature>
<dbReference type="InterPro" id="IPR000242">
    <property type="entry name" value="PTP_cat"/>
</dbReference>
<dbReference type="InterPro" id="IPR001148">
    <property type="entry name" value="CA_dom"/>
</dbReference>
<comment type="similarity">
    <text evidence="3">Belongs to the protein-tyrosine phosphatase family. Receptor class 5 subfamily.</text>
</comment>
<dbReference type="SUPFAM" id="SSF51069">
    <property type="entry name" value="Carbonic anhydrase"/>
    <property type="match status" value="1"/>
</dbReference>
<feature type="compositionally biased region" description="Basic and acidic residues" evidence="20">
    <location>
        <begin position="1554"/>
        <end position="1564"/>
    </location>
</feature>
<dbReference type="PROSITE" id="PS51144">
    <property type="entry name" value="ALPHA_CA_2"/>
    <property type="match status" value="1"/>
</dbReference>
<dbReference type="Gene3D" id="3.10.200.10">
    <property type="entry name" value="Alpha carbonic anhydrase"/>
    <property type="match status" value="1"/>
</dbReference>
<evidence type="ECO:0000256" key="19">
    <source>
        <dbReference type="ARBA" id="ARBA00068084"/>
    </source>
</evidence>
<dbReference type="InterPro" id="IPR003595">
    <property type="entry name" value="Tyr_Pase_cat"/>
</dbReference>
<dbReference type="PROSITE" id="PS50056">
    <property type="entry name" value="TYR_PHOSPHATASE_2"/>
    <property type="match status" value="2"/>
</dbReference>
<dbReference type="FunFam" id="3.90.190.10:FF:000013">
    <property type="entry name" value="receptor-type tyrosine-protein phosphatase zeta isoform X1"/>
    <property type="match status" value="1"/>
</dbReference>
<evidence type="ECO:0000256" key="18">
    <source>
        <dbReference type="ARBA" id="ARBA00059596"/>
    </source>
</evidence>
<keyword evidence="6" id="KW-0964">Secreted</keyword>
<dbReference type="PROSITE" id="PS50055">
    <property type="entry name" value="TYR_PHOSPHATASE_PTP"/>
    <property type="match status" value="2"/>
</dbReference>
<dbReference type="SUPFAM" id="SSF52799">
    <property type="entry name" value="(Phosphotyrosine protein) phosphatases II"/>
    <property type="match status" value="2"/>
</dbReference>
<comment type="function">
    <text evidence="18">Protein tyrosine phosphatase that negatively regulates oligodendrocyte precursor proliferation in the embryonic spinal cord. Required for normal differentiation of the precursor cells into mature, fully myelinating oligodendrocytes. May play a role in protecting oligondendrocytes against apoptosis. May play a role in the establishment of contextual memory, probably via the dephosphorylation of proteins that are part of important signaling cascades.</text>
</comment>
<dbReference type="SMART" id="SM00060">
    <property type="entry name" value="FN3"/>
    <property type="match status" value="1"/>
</dbReference>